<comment type="caution">
    <text evidence="2">The sequence shown here is derived from an EMBL/GenBank/DDBJ whole genome shotgun (WGS) entry which is preliminary data.</text>
</comment>
<name>A0A495X2L7_9PSEU</name>
<accession>A0A495X2L7</accession>
<protein>
    <submittedName>
        <fullName evidence="2">Uncharacterized protein</fullName>
    </submittedName>
</protein>
<keyword evidence="1" id="KW-0812">Transmembrane</keyword>
<evidence type="ECO:0000313" key="3">
    <source>
        <dbReference type="Proteomes" id="UP000272729"/>
    </source>
</evidence>
<dbReference type="Proteomes" id="UP000272729">
    <property type="component" value="Unassembled WGS sequence"/>
</dbReference>
<feature type="transmembrane region" description="Helical" evidence="1">
    <location>
        <begin position="149"/>
        <end position="167"/>
    </location>
</feature>
<keyword evidence="1" id="KW-1133">Transmembrane helix</keyword>
<dbReference type="AlphaFoldDB" id="A0A495X2L7"/>
<gene>
    <name evidence="2" type="ORF">DFJ66_1433</name>
</gene>
<dbReference type="EMBL" id="RBXR01000001">
    <property type="protein sequence ID" value="RKT68252.1"/>
    <property type="molecule type" value="Genomic_DNA"/>
</dbReference>
<proteinExistence type="predicted"/>
<reference evidence="2 3" key="1">
    <citation type="submission" date="2018-10" db="EMBL/GenBank/DDBJ databases">
        <title>Sequencing the genomes of 1000 actinobacteria strains.</title>
        <authorList>
            <person name="Klenk H.-P."/>
        </authorList>
    </citation>
    <scope>NUCLEOTIDE SEQUENCE [LARGE SCALE GENOMIC DNA]</scope>
    <source>
        <strain evidence="2 3">DSM 43911</strain>
    </source>
</reference>
<feature type="transmembrane region" description="Helical" evidence="1">
    <location>
        <begin position="59"/>
        <end position="80"/>
    </location>
</feature>
<feature type="transmembrane region" description="Helical" evidence="1">
    <location>
        <begin position="124"/>
        <end position="142"/>
    </location>
</feature>
<organism evidence="2 3">
    <name type="scientific">Saccharothrix variisporea</name>
    <dbReference type="NCBI Taxonomy" id="543527"/>
    <lineage>
        <taxon>Bacteria</taxon>
        <taxon>Bacillati</taxon>
        <taxon>Actinomycetota</taxon>
        <taxon>Actinomycetes</taxon>
        <taxon>Pseudonocardiales</taxon>
        <taxon>Pseudonocardiaceae</taxon>
        <taxon>Saccharothrix</taxon>
    </lineage>
</organism>
<sequence>MSTPPGTREGVPVINSTRLPRRWPALVGQIGGVWLAALVAFAGTGWLTLLGFYLKSPGLVAVSLVGPLLIFFLVATLTRTAGLLTVRWLPRIGWALLVTLVGTLGAVFYLEVLEASGPGGPGKVVGFVGIGLPFALLTAVLVRHWVVQVVAVAITVATVALGIWLPTTLPPDDAASRIAHANLPGGVLLLATPPDYGFPTLTRKDDHAVLEYRPKGAAKPLSYAPALITRPVSRDQPGDVREGDLVYRTWAGDHLYIRREQGYEVVAEMSEQVPKDAVRAFLASARSATDDEVKRLLPMAPDRRNRDVLQRLGQTLSRLTAAR</sequence>
<evidence type="ECO:0000313" key="2">
    <source>
        <dbReference type="EMBL" id="RKT68252.1"/>
    </source>
</evidence>
<feature type="transmembrane region" description="Helical" evidence="1">
    <location>
        <begin position="92"/>
        <end position="112"/>
    </location>
</feature>
<feature type="transmembrane region" description="Helical" evidence="1">
    <location>
        <begin position="26"/>
        <end position="53"/>
    </location>
</feature>
<keyword evidence="1" id="KW-0472">Membrane</keyword>
<evidence type="ECO:0000256" key="1">
    <source>
        <dbReference type="SAM" id="Phobius"/>
    </source>
</evidence>
<keyword evidence="3" id="KW-1185">Reference proteome</keyword>